<gene>
    <name evidence="1" type="ORF">PRZ48_012610</name>
</gene>
<dbReference type="Proteomes" id="UP001305779">
    <property type="component" value="Unassembled WGS sequence"/>
</dbReference>
<dbReference type="EMBL" id="JAXOVC010000010">
    <property type="protein sequence ID" value="KAK4496630.1"/>
    <property type="molecule type" value="Genomic_DNA"/>
</dbReference>
<protein>
    <recommendedName>
        <fullName evidence="3">F-box domain-containing protein</fullName>
    </recommendedName>
</protein>
<accession>A0ABR0E5W8</accession>
<keyword evidence="2" id="KW-1185">Reference proteome</keyword>
<evidence type="ECO:0000313" key="2">
    <source>
        <dbReference type="Proteomes" id="UP001305779"/>
    </source>
</evidence>
<name>A0ABR0E5W8_ZASCE</name>
<sequence length="415" mass="48704">MTTYQFLAKLHYKHLRMIRNFYLDVDDRHFEMKLKASEKGPKPAVYRKGVSLRAHDHIAKRIERYLLRIANEHANGKNITKNTMFSLPDNLKKAWYKTSSFLHADADPTNSVVTKVMLVITPYRQRSGDRYWRLNDYITATIPELRERARQAGYPTPKNIDNQDLIEIIHRIDRQLPNYNTCKITRLRKFAKDRGLVRRPNLFDEEYLINALTAADVEIKPFPLLDLPPELRLHVYEWYMAGFPRELQSPIQPPLTRVCRLIRKESTPIFYQACHFRINMSPSLRGNKRRLRFDNDDHHFLMALLPSRLAFIQNFKLCFRIWPHPRPECMVRVDVELDQGSQPRLIAKSDLKHSPSRAKVDELCKKIEVALFEYFSTRKGEEVGGEGEGKSAGLKLKLEDVYTARNLVEEIFCPI</sequence>
<evidence type="ECO:0000313" key="1">
    <source>
        <dbReference type="EMBL" id="KAK4496630.1"/>
    </source>
</evidence>
<organism evidence="1 2">
    <name type="scientific">Zasmidium cellare</name>
    <name type="common">Wine cellar mold</name>
    <name type="synonym">Racodium cellare</name>
    <dbReference type="NCBI Taxonomy" id="395010"/>
    <lineage>
        <taxon>Eukaryota</taxon>
        <taxon>Fungi</taxon>
        <taxon>Dikarya</taxon>
        <taxon>Ascomycota</taxon>
        <taxon>Pezizomycotina</taxon>
        <taxon>Dothideomycetes</taxon>
        <taxon>Dothideomycetidae</taxon>
        <taxon>Mycosphaerellales</taxon>
        <taxon>Mycosphaerellaceae</taxon>
        <taxon>Zasmidium</taxon>
    </lineage>
</organism>
<proteinExistence type="predicted"/>
<reference evidence="1 2" key="1">
    <citation type="journal article" date="2023" name="G3 (Bethesda)">
        <title>A chromosome-level genome assembly of Zasmidium syzygii isolated from banana leaves.</title>
        <authorList>
            <person name="van Westerhoven A.C."/>
            <person name="Mehrabi R."/>
            <person name="Talebi R."/>
            <person name="Steentjes M.B.F."/>
            <person name="Corcolon B."/>
            <person name="Chong P.A."/>
            <person name="Kema G.H.J."/>
            <person name="Seidl M.F."/>
        </authorList>
    </citation>
    <scope>NUCLEOTIDE SEQUENCE [LARGE SCALE GENOMIC DNA]</scope>
    <source>
        <strain evidence="1 2">P124</strain>
    </source>
</reference>
<comment type="caution">
    <text evidence="1">The sequence shown here is derived from an EMBL/GenBank/DDBJ whole genome shotgun (WGS) entry which is preliminary data.</text>
</comment>
<evidence type="ECO:0008006" key="3">
    <source>
        <dbReference type="Google" id="ProtNLM"/>
    </source>
</evidence>